<evidence type="ECO:0000256" key="3">
    <source>
        <dbReference type="ARBA" id="ARBA00022723"/>
    </source>
</evidence>
<keyword evidence="9" id="KW-0804">Transcription</keyword>
<dbReference type="SUPFAM" id="SSF57667">
    <property type="entry name" value="beta-beta-alpha zinc fingers"/>
    <property type="match status" value="5"/>
</dbReference>
<evidence type="ECO:0000256" key="4">
    <source>
        <dbReference type="ARBA" id="ARBA00022737"/>
    </source>
</evidence>
<dbReference type="InterPro" id="IPR036236">
    <property type="entry name" value="Znf_C2H2_sf"/>
</dbReference>
<dbReference type="Pfam" id="PF01352">
    <property type="entry name" value="KRAB"/>
    <property type="match status" value="1"/>
</dbReference>
<feature type="domain" description="C2H2-type" evidence="14">
    <location>
        <begin position="361"/>
        <end position="388"/>
    </location>
</feature>
<dbReference type="FunFam" id="3.30.160.60:FF:000295">
    <property type="entry name" value="zinc finger protein 19"/>
    <property type="match status" value="1"/>
</dbReference>
<evidence type="ECO:0000256" key="13">
    <source>
        <dbReference type="SAM" id="SignalP"/>
    </source>
</evidence>
<dbReference type="SUPFAM" id="SSF109640">
    <property type="entry name" value="KRAB domain (Kruppel-associated box)"/>
    <property type="match status" value="1"/>
</dbReference>
<dbReference type="FunFam" id="3.30.160.60:FF:001288">
    <property type="entry name" value="Zinc finger protein 35"/>
    <property type="match status" value="3"/>
</dbReference>
<dbReference type="FunFam" id="3.30.160.60:FF:002343">
    <property type="entry name" value="Zinc finger protein 33A"/>
    <property type="match status" value="1"/>
</dbReference>
<keyword evidence="8" id="KW-0238">DNA-binding</keyword>
<dbReference type="GO" id="GO:0003700">
    <property type="term" value="F:DNA-binding transcription factor activity"/>
    <property type="evidence" value="ECO:0007669"/>
    <property type="project" value="TreeGrafter"/>
</dbReference>
<keyword evidence="7" id="KW-0805">Transcription regulation</keyword>
<keyword evidence="13" id="KW-0732">Signal</keyword>
<dbReference type="InterPro" id="IPR050589">
    <property type="entry name" value="Ikaros_C2H2-ZF"/>
</dbReference>
<evidence type="ECO:0000256" key="5">
    <source>
        <dbReference type="ARBA" id="ARBA00022771"/>
    </source>
</evidence>
<dbReference type="Gene3D" id="3.30.160.60">
    <property type="entry name" value="Classic Zinc Finger"/>
    <property type="match status" value="9"/>
</dbReference>
<organism evidence="16">
    <name type="scientific">Meleagris gallopavo</name>
    <name type="common">Wild turkey</name>
    <dbReference type="NCBI Taxonomy" id="9103"/>
    <lineage>
        <taxon>Eukaryota</taxon>
        <taxon>Metazoa</taxon>
        <taxon>Chordata</taxon>
        <taxon>Craniata</taxon>
        <taxon>Vertebrata</taxon>
        <taxon>Euteleostomi</taxon>
        <taxon>Archelosauria</taxon>
        <taxon>Archosauria</taxon>
        <taxon>Dinosauria</taxon>
        <taxon>Saurischia</taxon>
        <taxon>Theropoda</taxon>
        <taxon>Coelurosauria</taxon>
        <taxon>Aves</taxon>
        <taxon>Neognathae</taxon>
        <taxon>Galloanserae</taxon>
        <taxon>Galliformes</taxon>
        <taxon>Phasianidae</taxon>
        <taxon>Meleagridinae</taxon>
        <taxon>Meleagris</taxon>
    </lineage>
</organism>
<evidence type="ECO:0000313" key="16">
    <source>
        <dbReference type="EMBL" id="ADT65175.1"/>
    </source>
</evidence>
<feature type="domain" description="C2H2-type" evidence="14">
    <location>
        <begin position="277"/>
        <end position="304"/>
    </location>
</feature>
<dbReference type="Pfam" id="PF00096">
    <property type="entry name" value="zf-C2H2"/>
    <property type="match status" value="9"/>
</dbReference>
<feature type="domain" description="C2H2-type" evidence="14">
    <location>
        <begin position="389"/>
        <end position="416"/>
    </location>
</feature>
<dbReference type="FunFam" id="3.30.160.60:FF:000690">
    <property type="entry name" value="Zinc finger protein 354C"/>
    <property type="match status" value="2"/>
</dbReference>
<keyword evidence="5 11" id="KW-0863">Zinc-finger</keyword>
<dbReference type="PANTHER" id="PTHR24404:SF41">
    <property type="entry name" value="ZINC FINGER PROTEIN 613"/>
    <property type="match status" value="1"/>
</dbReference>
<dbReference type="GO" id="GO:0005634">
    <property type="term" value="C:nucleus"/>
    <property type="evidence" value="ECO:0007669"/>
    <property type="project" value="UniProtKB-SubCell"/>
</dbReference>
<dbReference type="GO" id="GO:0006357">
    <property type="term" value="P:regulation of transcription by RNA polymerase II"/>
    <property type="evidence" value="ECO:0007669"/>
    <property type="project" value="TreeGrafter"/>
</dbReference>
<reference evidence="16" key="1">
    <citation type="journal article" date="2011" name="Immunogenetics">
        <title>Defining the Turkey MHC: identification of expressed class I- and class IIB-like genes independent of the MHC-B.</title>
        <authorList>
            <person name="Reed K.M."/>
            <person name="Bauer M.M."/>
            <person name="Monson M.S."/>
            <person name="Benoit B."/>
            <person name="Chaves L.D."/>
            <person name="O'Hare T.H."/>
            <person name="Delany M.E."/>
        </authorList>
    </citation>
    <scope>NUCLEOTIDE SEQUENCE</scope>
</reference>
<evidence type="ECO:0000259" key="15">
    <source>
        <dbReference type="PROSITE" id="PS50805"/>
    </source>
</evidence>
<evidence type="ECO:0000256" key="2">
    <source>
        <dbReference type="ARBA" id="ARBA00006991"/>
    </source>
</evidence>
<dbReference type="GO" id="GO:0000978">
    <property type="term" value="F:RNA polymerase II cis-regulatory region sequence-specific DNA binding"/>
    <property type="evidence" value="ECO:0007669"/>
    <property type="project" value="TreeGrafter"/>
</dbReference>
<dbReference type="CDD" id="cd07765">
    <property type="entry name" value="KRAB_A-box"/>
    <property type="match status" value="1"/>
</dbReference>
<dbReference type="AlphaFoldDB" id="G4VXP6"/>
<feature type="domain" description="C2H2-type" evidence="14">
    <location>
        <begin position="254"/>
        <end position="276"/>
    </location>
</feature>
<proteinExistence type="inferred from homology"/>
<feature type="domain" description="C2H2-type" evidence="14">
    <location>
        <begin position="333"/>
        <end position="360"/>
    </location>
</feature>
<evidence type="ECO:0000256" key="7">
    <source>
        <dbReference type="ARBA" id="ARBA00023015"/>
    </source>
</evidence>
<comment type="subcellular location">
    <subcellularLocation>
        <location evidence="1">Nucleus</location>
    </subcellularLocation>
</comment>
<dbReference type="FunFam" id="3.30.160.60:FF:001498">
    <property type="entry name" value="Zinc finger protein 404"/>
    <property type="match status" value="1"/>
</dbReference>
<evidence type="ECO:0000256" key="11">
    <source>
        <dbReference type="PROSITE-ProRule" id="PRU00042"/>
    </source>
</evidence>
<feature type="region of interest" description="Disordered" evidence="12">
    <location>
        <begin position="179"/>
        <end position="256"/>
    </location>
</feature>
<dbReference type="PROSITE" id="PS50157">
    <property type="entry name" value="ZINC_FINGER_C2H2_2"/>
    <property type="match status" value="9"/>
</dbReference>
<dbReference type="InterPro" id="IPR013087">
    <property type="entry name" value="Znf_C2H2_type"/>
</dbReference>
<dbReference type="EMBL" id="HM851444">
    <property type="protein sequence ID" value="ADT65175.1"/>
    <property type="molecule type" value="Genomic_DNA"/>
</dbReference>
<evidence type="ECO:0000256" key="1">
    <source>
        <dbReference type="ARBA" id="ARBA00004123"/>
    </source>
</evidence>
<feature type="domain" description="KRAB" evidence="15">
    <location>
        <begin position="105"/>
        <end position="162"/>
    </location>
</feature>
<feature type="signal peptide" evidence="13">
    <location>
        <begin position="1"/>
        <end position="17"/>
    </location>
</feature>
<keyword evidence="3" id="KW-0479">Metal-binding</keyword>
<dbReference type="InterPro" id="IPR001909">
    <property type="entry name" value="KRAB"/>
</dbReference>
<dbReference type="FunFam" id="3.30.160.60:FF:001872">
    <property type="entry name" value="Zinc finger protein"/>
    <property type="match status" value="1"/>
</dbReference>
<dbReference type="SMART" id="SM00355">
    <property type="entry name" value="ZnF_C2H2"/>
    <property type="match status" value="9"/>
</dbReference>
<dbReference type="PANTHER" id="PTHR24404">
    <property type="entry name" value="ZINC FINGER PROTEIN"/>
    <property type="match status" value="1"/>
</dbReference>
<evidence type="ECO:0000256" key="10">
    <source>
        <dbReference type="ARBA" id="ARBA00023242"/>
    </source>
</evidence>
<keyword evidence="10" id="KW-0539">Nucleus</keyword>
<feature type="domain" description="C2H2-type" evidence="14">
    <location>
        <begin position="417"/>
        <end position="444"/>
    </location>
</feature>
<feature type="compositionally biased region" description="Basic and acidic residues" evidence="12">
    <location>
        <begin position="216"/>
        <end position="243"/>
    </location>
</feature>
<dbReference type="PROSITE" id="PS50805">
    <property type="entry name" value="KRAB"/>
    <property type="match status" value="1"/>
</dbReference>
<evidence type="ECO:0000256" key="12">
    <source>
        <dbReference type="SAM" id="MobiDB-lite"/>
    </source>
</evidence>
<dbReference type="InterPro" id="IPR036051">
    <property type="entry name" value="KRAB_dom_sf"/>
</dbReference>
<evidence type="ECO:0000259" key="14">
    <source>
        <dbReference type="PROSITE" id="PS50157"/>
    </source>
</evidence>
<protein>
    <submittedName>
        <fullName evidence="16">Zinc finger protein-like protein</fullName>
    </submittedName>
</protein>
<feature type="domain" description="C2H2-type" evidence="14">
    <location>
        <begin position="445"/>
        <end position="472"/>
    </location>
</feature>
<feature type="chain" id="PRO_5003470554" evidence="13">
    <location>
        <begin position="18"/>
        <end position="662"/>
    </location>
</feature>
<dbReference type="PROSITE" id="PS00028">
    <property type="entry name" value="ZINC_FINGER_C2H2_1"/>
    <property type="match status" value="8"/>
</dbReference>
<keyword evidence="6" id="KW-0862">Zinc</keyword>
<evidence type="ECO:0000256" key="6">
    <source>
        <dbReference type="ARBA" id="ARBA00022833"/>
    </source>
</evidence>
<evidence type="ECO:0000256" key="8">
    <source>
        <dbReference type="ARBA" id="ARBA00023125"/>
    </source>
</evidence>
<name>G4VXP6_MELGA</name>
<comment type="similarity">
    <text evidence="2">Belongs to the krueppel C2H2-type zinc-finger protein family.</text>
</comment>
<feature type="domain" description="C2H2-type" evidence="14">
    <location>
        <begin position="305"/>
        <end position="332"/>
    </location>
</feature>
<accession>G4VXP6</accession>
<dbReference type="SMART" id="SM00349">
    <property type="entry name" value="KRAB"/>
    <property type="match status" value="1"/>
</dbReference>
<keyword evidence="4" id="KW-0677">Repeat</keyword>
<evidence type="ECO:0000256" key="9">
    <source>
        <dbReference type="ARBA" id="ARBA00023163"/>
    </source>
</evidence>
<feature type="domain" description="C2H2-type" evidence="14">
    <location>
        <begin position="473"/>
        <end position="500"/>
    </location>
</feature>
<dbReference type="GO" id="GO:0008270">
    <property type="term" value="F:zinc ion binding"/>
    <property type="evidence" value="ECO:0007669"/>
    <property type="project" value="UniProtKB-KW"/>
</dbReference>
<sequence length="662" mass="74929">MLCFATFALLSWQRCVLEVWETCHTYHRKSTTVHHMARAPQEYGDLNIAALNMNQIFHFNVSKPIQMAACLSPATVLACRRAANGHSTSIPGGCSKEPLCLQEPVSFADVAVYFSREEWALLDPAQRALYWDVMLETYECIASLGGEDPWIPDVHGLKDMAGDTCPGDGIADLKENLQESGVSGSPWGDPSLGKARREFQGGPEQGKHLKKPLGNHPEKRVRETLDCDKGKKQPKELSSKEAFQKNGQNPGNGCGKGFEDLSHLAVHQRIHTGDKPFKCPKCEKSFRSSSQLDYHQRIHSEDRPYKCPECEKGFRSSSNLLIHERIHTGERPFKCSECSKGFKRRSHLVIHQRVHTGERPYKCPECGKGYKTSSHLMTHQRIHTGDRPYQCPICGKGYKSSFEFKCHQRIHTGERPYKCSECAKDYKTSYQLMIHQRIHTGERPYKCPECAKGFKSKSQLMVHQRIHTGEKRYKCPECAKAFRSSSQVMIHQRTHRAQSPYKGSHMATPPLFFVLDLAGMELIGCLPGSALSLPRGLWGEVRGAGTKSRAELLHHRKFVAPWIWKRKSSSQYPVLRDTKDNTKSGGPIDLPEEIHIQELPGKGCLRFFMEKKELRGDLIVLYNYLKEDYIEEGVHLFSQVDKSISLSLSSGQVKSSSPDYLQ</sequence>
<dbReference type="Gene3D" id="6.10.140.140">
    <property type="match status" value="1"/>
</dbReference>